<gene>
    <name evidence="1" type="ordered locus">Plabr_4811</name>
</gene>
<dbReference type="KEGG" id="pbs:Plabr_4811"/>
<evidence type="ECO:0000313" key="1">
    <source>
        <dbReference type="EMBL" id="ADY62382.1"/>
    </source>
</evidence>
<evidence type="ECO:0000313" key="2">
    <source>
        <dbReference type="Proteomes" id="UP000006860"/>
    </source>
</evidence>
<keyword evidence="2" id="KW-1185">Reference proteome</keyword>
<dbReference type="HOGENOM" id="CLU_1223991_0_0_0"/>
<accession>F0SRD1</accession>
<reference evidence="2" key="1">
    <citation type="submission" date="2011-02" db="EMBL/GenBank/DDBJ databases">
        <title>The complete genome of Planctomyces brasiliensis DSM 5305.</title>
        <authorList>
            <person name="Lucas S."/>
            <person name="Copeland A."/>
            <person name="Lapidus A."/>
            <person name="Bruce D."/>
            <person name="Goodwin L."/>
            <person name="Pitluck S."/>
            <person name="Kyrpides N."/>
            <person name="Mavromatis K."/>
            <person name="Pagani I."/>
            <person name="Ivanova N."/>
            <person name="Ovchinnikova G."/>
            <person name="Lu M."/>
            <person name="Detter J.C."/>
            <person name="Han C."/>
            <person name="Land M."/>
            <person name="Hauser L."/>
            <person name="Markowitz V."/>
            <person name="Cheng J.-F."/>
            <person name="Hugenholtz P."/>
            <person name="Woyke T."/>
            <person name="Wu D."/>
            <person name="Tindall B."/>
            <person name="Pomrenke H.G."/>
            <person name="Brambilla E."/>
            <person name="Klenk H.-P."/>
            <person name="Eisen J.A."/>
        </authorList>
    </citation>
    <scope>NUCLEOTIDE SEQUENCE [LARGE SCALE GENOMIC DNA]</scope>
    <source>
        <strain evidence="2">ATCC 49424 / DSM 5305 / JCM 21570 / NBRC 103401 / IFAM 1448</strain>
    </source>
</reference>
<organism evidence="1 2">
    <name type="scientific">Rubinisphaera brasiliensis (strain ATCC 49424 / DSM 5305 / JCM 21570 / IAM 15109 / NBRC 103401 / IFAM 1448)</name>
    <name type="common">Planctomyces brasiliensis</name>
    <dbReference type="NCBI Taxonomy" id="756272"/>
    <lineage>
        <taxon>Bacteria</taxon>
        <taxon>Pseudomonadati</taxon>
        <taxon>Planctomycetota</taxon>
        <taxon>Planctomycetia</taxon>
        <taxon>Planctomycetales</taxon>
        <taxon>Planctomycetaceae</taxon>
        <taxon>Rubinisphaera</taxon>
    </lineage>
</organism>
<dbReference type="AlphaFoldDB" id="F0SRD1"/>
<name>F0SRD1_RUBBR</name>
<dbReference type="EMBL" id="CP002546">
    <property type="protein sequence ID" value="ADY62382.1"/>
    <property type="molecule type" value="Genomic_DNA"/>
</dbReference>
<protein>
    <submittedName>
        <fullName evidence="1">Uncharacterized protein</fullName>
    </submittedName>
</protein>
<proteinExistence type="predicted"/>
<dbReference type="Proteomes" id="UP000006860">
    <property type="component" value="Chromosome"/>
</dbReference>
<sequence>MIPRPCAVEGNFRQARSLSLTFRIRFSWNVPVAAEFFGAKKSVNHGYRSEVKVIANRYVKLTERRFYPDRTSGYRSLPKRPGVDGLIGRFPMRDSESKRLCHLKWTSARETTPGSVGDSLSEVDPIEMPGSVKCKNPIKIGTFRQQNVGRQNLLFFMRFRLKKSLGWTSRPMCKLCVQLIGLIRQPAKMDDMLPGYEKPQRLVKPYRCEVSAIHAQKHAGFRQFVV</sequence>